<reference evidence="5 6" key="1">
    <citation type="submission" date="2019-05" db="EMBL/GenBank/DDBJ databases">
        <title>Draft genome sequence of Actinomadura sp. 14C53.</title>
        <authorList>
            <person name="Saricaoglu S."/>
            <person name="Isik K."/>
        </authorList>
    </citation>
    <scope>NUCLEOTIDE SEQUENCE [LARGE SCALE GENOMIC DNA]</scope>
    <source>
        <strain evidence="5 6">14C53</strain>
    </source>
</reference>
<feature type="chain" id="PRO_5038731717" description="Vanadium-dependent haloperoxidase" evidence="2">
    <location>
        <begin position="20"/>
        <end position="481"/>
    </location>
</feature>
<dbReference type="AlphaFoldDB" id="A0A5C4J571"/>
<dbReference type="SUPFAM" id="SSF48317">
    <property type="entry name" value="Acid phosphatase/Vanadium-dependent haloperoxidase"/>
    <property type="match status" value="1"/>
</dbReference>
<dbReference type="PANTHER" id="PTHR34599:SF2">
    <property type="entry name" value="TRAF-TYPE DOMAIN-CONTAINING PROTEIN"/>
    <property type="match status" value="1"/>
</dbReference>
<proteinExistence type="predicted"/>
<organism evidence="5 6">
    <name type="scientific">Actinomadura soli</name>
    <dbReference type="NCBI Taxonomy" id="2508997"/>
    <lineage>
        <taxon>Bacteria</taxon>
        <taxon>Bacillati</taxon>
        <taxon>Actinomycetota</taxon>
        <taxon>Actinomycetes</taxon>
        <taxon>Streptosporangiales</taxon>
        <taxon>Thermomonosporaceae</taxon>
        <taxon>Actinomadura</taxon>
    </lineage>
</organism>
<dbReference type="PANTHER" id="PTHR34599">
    <property type="entry name" value="PEROXIDASE-RELATED"/>
    <property type="match status" value="1"/>
</dbReference>
<keyword evidence="2" id="KW-0732">Signal</keyword>
<evidence type="ECO:0000256" key="2">
    <source>
        <dbReference type="SAM" id="SignalP"/>
    </source>
</evidence>
<dbReference type="InterPro" id="IPR052559">
    <property type="entry name" value="V-haloperoxidase"/>
</dbReference>
<dbReference type="Pfam" id="PF22778">
    <property type="entry name" value="VCPO_2nd"/>
    <property type="match status" value="1"/>
</dbReference>
<gene>
    <name evidence="5" type="ORF">ETD83_28365</name>
</gene>
<evidence type="ECO:0008006" key="7">
    <source>
        <dbReference type="Google" id="ProtNLM"/>
    </source>
</evidence>
<dbReference type="Gene3D" id="1.10.606.20">
    <property type="match status" value="1"/>
</dbReference>
<dbReference type="InterPro" id="IPR055161">
    <property type="entry name" value="NapH1-like_2nd"/>
</dbReference>
<dbReference type="EMBL" id="VCKW01000177">
    <property type="protein sequence ID" value="TMQ92007.1"/>
    <property type="molecule type" value="Genomic_DNA"/>
</dbReference>
<keyword evidence="6" id="KW-1185">Reference proteome</keyword>
<name>A0A5C4J571_9ACTN</name>
<evidence type="ECO:0000259" key="3">
    <source>
        <dbReference type="Pfam" id="PF21167"/>
    </source>
</evidence>
<dbReference type="Pfam" id="PF21167">
    <property type="entry name" value="DUF6851"/>
    <property type="match status" value="1"/>
</dbReference>
<evidence type="ECO:0000313" key="6">
    <source>
        <dbReference type="Proteomes" id="UP000309174"/>
    </source>
</evidence>
<dbReference type="OrthoDB" id="9771961at2"/>
<comment type="caution">
    <text evidence="5">The sequence shown here is derived from an EMBL/GenBank/DDBJ whole genome shotgun (WGS) entry which is preliminary data.</text>
</comment>
<feature type="region of interest" description="Disordered" evidence="1">
    <location>
        <begin position="233"/>
        <end position="252"/>
    </location>
</feature>
<evidence type="ECO:0000313" key="5">
    <source>
        <dbReference type="EMBL" id="TMQ92007.1"/>
    </source>
</evidence>
<dbReference type="Proteomes" id="UP000309174">
    <property type="component" value="Unassembled WGS sequence"/>
</dbReference>
<dbReference type="InterPro" id="IPR036938">
    <property type="entry name" value="PAP2/HPO_sf"/>
</dbReference>
<evidence type="ECO:0000259" key="4">
    <source>
        <dbReference type="Pfam" id="PF22778"/>
    </source>
</evidence>
<accession>A0A5C4J571</accession>
<protein>
    <recommendedName>
        <fullName evidence="7">Vanadium-dependent haloperoxidase</fullName>
    </recommendedName>
</protein>
<dbReference type="InterPro" id="IPR049283">
    <property type="entry name" value="DUF6851"/>
</dbReference>
<evidence type="ECO:0000256" key="1">
    <source>
        <dbReference type="SAM" id="MobiDB-lite"/>
    </source>
</evidence>
<feature type="domain" description="Vanadium-dependent haloperoxidase NapH1-like second helical-bundle" evidence="4">
    <location>
        <begin position="315"/>
        <end position="480"/>
    </location>
</feature>
<feature type="signal peptide" evidence="2">
    <location>
        <begin position="1"/>
        <end position="19"/>
    </location>
</feature>
<feature type="domain" description="DUF6851" evidence="3">
    <location>
        <begin position="65"/>
        <end position="203"/>
    </location>
</feature>
<sequence length="481" mass="52939">MAIAGAAVLVGSLASSVTAQEEAAFDLDTGNAVVELIYGPYEQALRASATPTGMDATLIVDSALIVETAWFDAIAPYNATAVGVFSDLGRRPERERTTRNRNIAVLYAAYHSLSATLPAHKEQYRAMLRQAGLDPDDVRDDTTSPQGIGTRAAKAVLEKRKNDGMNRDGSMSGKYNGKPYQDYTGYKPVNTPYELRDPSRWQPAVLPAPGMNGIFTAQTFVTPQIARTRPITYDRPDRFPLTPPTASDHNNREAYKRQADEILQASANLTDEQKMKAELFNDKLLALGVVAGQAAVRAGRFDVEKTVQYVASVDISIFDVIIVSWHYKTKYDTVRPFSAIRHLYGDKKVTAWGGPGKGTVNDLPGREWTSYLAVSDHPEYPSGSSSMCESHAQAARRFIGGDKIEITLPKAKGSSLVEPGVTPKNDITLRWDSWTSFAKDCRMSRVWGGVHFRAATENVMQYGPKVGDLSYEFIQRKIQGR</sequence>
<dbReference type="RefSeq" id="WP_138648269.1">
    <property type="nucleotide sequence ID" value="NZ_VCKW01000177.1"/>
</dbReference>